<dbReference type="EMBL" id="LAZR01066366">
    <property type="protein sequence ID" value="KKK53708.1"/>
    <property type="molecule type" value="Genomic_DNA"/>
</dbReference>
<name>A0A0F8WAP0_9ZZZZ</name>
<gene>
    <name evidence="1" type="ORF">LCGC14_3092070</name>
</gene>
<reference evidence="1" key="1">
    <citation type="journal article" date="2015" name="Nature">
        <title>Complex archaea that bridge the gap between prokaryotes and eukaryotes.</title>
        <authorList>
            <person name="Spang A."/>
            <person name="Saw J.H."/>
            <person name="Jorgensen S.L."/>
            <person name="Zaremba-Niedzwiedzka K."/>
            <person name="Martijn J."/>
            <person name="Lind A.E."/>
            <person name="van Eijk R."/>
            <person name="Schleper C."/>
            <person name="Guy L."/>
            <person name="Ettema T.J."/>
        </authorList>
    </citation>
    <scope>NUCLEOTIDE SEQUENCE</scope>
</reference>
<dbReference type="AlphaFoldDB" id="A0A0F8WAP0"/>
<evidence type="ECO:0000313" key="1">
    <source>
        <dbReference type="EMBL" id="KKK53708.1"/>
    </source>
</evidence>
<organism evidence="1">
    <name type="scientific">marine sediment metagenome</name>
    <dbReference type="NCBI Taxonomy" id="412755"/>
    <lineage>
        <taxon>unclassified sequences</taxon>
        <taxon>metagenomes</taxon>
        <taxon>ecological metagenomes</taxon>
    </lineage>
</organism>
<sequence length="113" mass="13129">MIDDRRNNARIGCFSHIAVYDVEVVDEERGISRGKIIADDTSKSKDGTIIFFSSLYSKDNDMDKMLHQYEIVDEELMGVPFTLVPKEKMLFIYEEHTIIARPPRKIARRMGPY</sequence>
<comment type="caution">
    <text evidence="1">The sequence shown here is derived from an EMBL/GenBank/DDBJ whole genome shotgun (WGS) entry which is preliminary data.</text>
</comment>
<accession>A0A0F8WAP0</accession>
<proteinExistence type="predicted"/>
<protein>
    <submittedName>
        <fullName evidence="1">Uncharacterized protein</fullName>
    </submittedName>
</protein>